<evidence type="ECO:0000313" key="2">
    <source>
        <dbReference type="Proteomes" id="UP000606274"/>
    </source>
</evidence>
<dbReference type="Proteomes" id="UP000606274">
    <property type="component" value="Unassembled WGS sequence"/>
</dbReference>
<dbReference type="AlphaFoldDB" id="A0A8T0ASK6"/>
<organism evidence="1 2">
    <name type="scientific">Silurus meridionalis</name>
    <name type="common">Southern catfish</name>
    <name type="synonym">Silurus soldatovi meridionalis</name>
    <dbReference type="NCBI Taxonomy" id="175797"/>
    <lineage>
        <taxon>Eukaryota</taxon>
        <taxon>Metazoa</taxon>
        <taxon>Chordata</taxon>
        <taxon>Craniata</taxon>
        <taxon>Vertebrata</taxon>
        <taxon>Euteleostomi</taxon>
        <taxon>Actinopterygii</taxon>
        <taxon>Neopterygii</taxon>
        <taxon>Teleostei</taxon>
        <taxon>Ostariophysi</taxon>
        <taxon>Siluriformes</taxon>
        <taxon>Siluridae</taxon>
        <taxon>Silurus</taxon>
    </lineage>
</organism>
<feature type="non-terminal residue" evidence="1">
    <location>
        <position position="105"/>
    </location>
</feature>
<sequence length="105" mass="12029">MNVLLLSDNHFVQFLSEKISTFLEINSTEGISTSLLWETLKAYLRGEIISRSTHIKRLRNKRLLELSEQIGILDQDYASHPTLSLYNEGVFLQSEFNLLSTAQAK</sequence>
<proteinExistence type="predicted"/>
<reference evidence="1" key="1">
    <citation type="submission" date="2020-08" db="EMBL/GenBank/DDBJ databases">
        <title>Chromosome-level assembly of Southern catfish (Silurus meridionalis) provides insights into visual adaptation to the nocturnal and benthic lifestyles.</title>
        <authorList>
            <person name="Zhang Y."/>
            <person name="Wang D."/>
            <person name="Peng Z."/>
        </authorList>
    </citation>
    <scope>NUCLEOTIDE SEQUENCE</scope>
    <source>
        <strain evidence="1">SWU-2019-XX</strain>
        <tissue evidence="1">Muscle</tissue>
    </source>
</reference>
<dbReference type="EMBL" id="JABFDY010000017">
    <property type="protein sequence ID" value="KAF7695176.1"/>
    <property type="molecule type" value="Genomic_DNA"/>
</dbReference>
<comment type="caution">
    <text evidence="1">The sequence shown here is derived from an EMBL/GenBank/DDBJ whole genome shotgun (WGS) entry which is preliminary data.</text>
</comment>
<name>A0A8T0ASK6_SILME</name>
<keyword evidence="2" id="KW-1185">Reference proteome</keyword>
<protein>
    <submittedName>
        <fullName evidence="1">Uncharacterized protein</fullName>
    </submittedName>
</protein>
<accession>A0A8T0ASK6</accession>
<gene>
    <name evidence="1" type="ORF">HF521_006899</name>
</gene>
<evidence type="ECO:0000313" key="1">
    <source>
        <dbReference type="EMBL" id="KAF7695176.1"/>
    </source>
</evidence>